<dbReference type="EMBL" id="JANGCN010000065">
    <property type="protein sequence ID" value="MCQ5154395.1"/>
    <property type="molecule type" value="Genomic_DNA"/>
</dbReference>
<sequence length="61" mass="7193">MREVAIVFDEYNNEIFFGETVGKCHNYCDTHNITGEHGEYIGIGVFYENTRYFELEDYEGI</sequence>
<evidence type="ECO:0000313" key="2">
    <source>
        <dbReference type="Proteomes" id="UP001206236"/>
    </source>
</evidence>
<proteinExistence type="predicted"/>
<dbReference type="RefSeq" id="WP_256322645.1">
    <property type="nucleotide sequence ID" value="NZ_JANGCN010000065.1"/>
</dbReference>
<evidence type="ECO:0000313" key="1">
    <source>
        <dbReference type="EMBL" id="MCQ5154395.1"/>
    </source>
</evidence>
<comment type="caution">
    <text evidence="1">The sequence shown here is derived from an EMBL/GenBank/DDBJ whole genome shotgun (WGS) entry which is preliminary data.</text>
</comment>
<dbReference type="AlphaFoldDB" id="A0AAW5KPH0"/>
<dbReference type="Proteomes" id="UP001206236">
    <property type="component" value="Unassembled WGS sequence"/>
</dbReference>
<name>A0AAW5KPH0_9FIRM</name>
<accession>A0AAW5KPH0</accession>
<organism evidence="1 2">
    <name type="scientific">Ruminococcus bicirculans</name>
    <name type="common">ex Wegman et al. 2014</name>
    <dbReference type="NCBI Taxonomy" id="1160721"/>
    <lineage>
        <taxon>Bacteria</taxon>
        <taxon>Bacillati</taxon>
        <taxon>Bacillota</taxon>
        <taxon>Clostridia</taxon>
        <taxon>Eubacteriales</taxon>
        <taxon>Oscillospiraceae</taxon>
        <taxon>Ruminococcus</taxon>
    </lineage>
</organism>
<gene>
    <name evidence="1" type="ORF">NE632_13950</name>
</gene>
<reference evidence="1" key="1">
    <citation type="submission" date="2022-06" db="EMBL/GenBank/DDBJ databases">
        <title>Isolation of gut microbiota from human fecal samples.</title>
        <authorList>
            <person name="Pamer E.G."/>
            <person name="Barat B."/>
            <person name="Waligurski E."/>
            <person name="Medina S."/>
            <person name="Paddock L."/>
            <person name="Mostad J."/>
        </authorList>
    </citation>
    <scope>NUCLEOTIDE SEQUENCE</scope>
    <source>
        <strain evidence="1">DFI.5.57</strain>
    </source>
</reference>
<protein>
    <submittedName>
        <fullName evidence="1">Uncharacterized protein</fullName>
    </submittedName>
</protein>